<gene>
    <name evidence="2" type="ORF">PYX00_002728</name>
</gene>
<organism evidence="2">
    <name type="scientific">Menopon gallinae</name>
    <name type="common">poultry shaft louse</name>
    <dbReference type="NCBI Taxonomy" id="328185"/>
    <lineage>
        <taxon>Eukaryota</taxon>
        <taxon>Metazoa</taxon>
        <taxon>Ecdysozoa</taxon>
        <taxon>Arthropoda</taxon>
        <taxon>Hexapoda</taxon>
        <taxon>Insecta</taxon>
        <taxon>Pterygota</taxon>
        <taxon>Neoptera</taxon>
        <taxon>Paraneoptera</taxon>
        <taxon>Psocodea</taxon>
        <taxon>Troctomorpha</taxon>
        <taxon>Phthiraptera</taxon>
        <taxon>Amblycera</taxon>
        <taxon>Menoponidae</taxon>
        <taxon>Menopon</taxon>
    </lineage>
</organism>
<accession>A0AAW2HYX2</accession>
<feature type="compositionally biased region" description="Acidic residues" evidence="1">
    <location>
        <begin position="256"/>
        <end position="267"/>
    </location>
</feature>
<reference evidence="2" key="1">
    <citation type="journal article" date="2024" name="Gigascience">
        <title>Chromosome-level genome of the poultry shaft louse Menopon gallinae provides insight into the host-switching and adaptive evolution of parasitic lice.</title>
        <authorList>
            <person name="Xu Y."/>
            <person name="Ma L."/>
            <person name="Liu S."/>
            <person name="Liang Y."/>
            <person name="Liu Q."/>
            <person name="He Z."/>
            <person name="Tian L."/>
            <person name="Duan Y."/>
            <person name="Cai W."/>
            <person name="Li H."/>
            <person name="Song F."/>
        </authorList>
    </citation>
    <scope>NUCLEOTIDE SEQUENCE</scope>
    <source>
        <strain evidence="2">Cailab_2023a</strain>
    </source>
</reference>
<evidence type="ECO:0000313" key="2">
    <source>
        <dbReference type="EMBL" id="KAL0274642.1"/>
    </source>
</evidence>
<feature type="compositionally biased region" description="Basic residues" evidence="1">
    <location>
        <begin position="35"/>
        <end position="47"/>
    </location>
</feature>
<sequence length="273" mass="31335">MESATFSNAISMYNVIGRSDVVTCLPIFFPDRGKVKRAKMPKNKHKKHESESVKDRNSTNEEETDQDNREETVSDGKYGRRKIQSNWDRYEEPPPTSEEQPKASDFETLLKAPSMCTYFQFKSEKNWETEAAKSSFSGQKFFELDLEVLAKGLACIPFYERASIDKSVLTQSDIDACDKKARDSEDRYKSVKERFLKKLERDCQLPDLIHKERERDSPPINQVPATNLAPDEEKIAQNVINVLSSDKSKVCSEVENNGDDENLEDWLDSVLDN</sequence>
<feature type="compositionally biased region" description="Basic and acidic residues" evidence="1">
    <location>
        <begin position="66"/>
        <end position="78"/>
    </location>
</feature>
<dbReference type="InterPro" id="IPR026187">
    <property type="entry name" value="Aven"/>
</dbReference>
<comment type="caution">
    <text evidence="2">The sequence shown here is derived from an EMBL/GenBank/DDBJ whole genome shotgun (WGS) entry which is preliminary data.</text>
</comment>
<dbReference type="PANTHER" id="PTHR16524">
    <property type="entry name" value="CELL DEATH REGULATOR AVEN"/>
    <property type="match status" value="1"/>
</dbReference>
<feature type="region of interest" description="Disordered" evidence="1">
    <location>
        <begin position="35"/>
        <end position="103"/>
    </location>
</feature>
<dbReference type="GO" id="GO:0010972">
    <property type="term" value="P:negative regulation of G2/M transition of mitotic cell cycle"/>
    <property type="evidence" value="ECO:0007669"/>
    <property type="project" value="TreeGrafter"/>
</dbReference>
<protein>
    <submittedName>
        <fullName evidence="2">Uncharacterized protein</fullName>
    </submittedName>
</protein>
<evidence type="ECO:0000256" key="1">
    <source>
        <dbReference type="SAM" id="MobiDB-lite"/>
    </source>
</evidence>
<name>A0AAW2HYX2_9NEOP</name>
<feature type="region of interest" description="Disordered" evidence="1">
    <location>
        <begin position="251"/>
        <end position="273"/>
    </location>
</feature>
<feature type="compositionally biased region" description="Basic and acidic residues" evidence="1">
    <location>
        <begin position="48"/>
        <end position="59"/>
    </location>
</feature>
<proteinExistence type="predicted"/>
<dbReference type="PANTHER" id="PTHR16524:SF2">
    <property type="entry name" value="CELL DEATH REGULATOR AVEN"/>
    <property type="match status" value="1"/>
</dbReference>
<dbReference type="AlphaFoldDB" id="A0AAW2HYX2"/>
<dbReference type="EMBL" id="JARGDH010000002">
    <property type="protein sequence ID" value="KAL0274642.1"/>
    <property type="molecule type" value="Genomic_DNA"/>
</dbReference>